<evidence type="ECO:0000256" key="1">
    <source>
        <dbReference type="ARBA" id="ARBA00004496"/>
    </source>
</evidence>
<dbReference type="Gene3D" id="3.10.450.10">
    <property type="match status" value="1"/>
</dbReference>
<keyword evidence="3" id="KW-0963">Cytoplasm</keyword>
<keyword evidence="4" id="KW-0646">Protease inhibitor</keyword>
<keyword evidence="5" id="KW-0789">Thiol protease inhibitor</keyword>
<feature type="signal peptide" evidence="6">
    <location>
        <begin position="1"/>
        <end position="17"/>
    </location>
</feature>
<gene>
    <name evidence="8" type="ORF">PECUL_23A008192</name>
</gene>
<comment type="similarity">
    <text evidence="2">Belongs to the cystatin family.</text>
</comment>
<reference evidence="8" key="1">
    <citation type="submission" date="2022-03" db="EMBL/GenBank/DDBJ databases">
        <authorList>
            <person name="Alioto T."/>
            <person name="Alioto T."/>
            <person name="Gomez Garrido J."/>
        </authorList>
    </citation>
    <scope>NUCLEOTIDE SEQUENCE</scope>
</reference>
<dbReference type="SUPFAM" id="SSF54403">
    <property type="entry name" value="Cystatin/monellin"/>
    <property type="match status" value="1"/>
</dbReference>
<evidence type="ECO:0000256" key="2">
    <source>
        <dbReference type="ARBA" id="ARBA00009403"/>
    </source>
</evidence>
<dbReference type="AlphaFoldDB" id="A0AAD1QYH3"/>
<dbReference type="PANTHER" id="PTHR11414">
    <property type="entry name" value="CYSTATIN FAMILY MEMBER"/>
    <property type="match status" value="1"/>
</dbReference>
<keyword evidence="6" id="KW-0732">Signal</keyword>
<dbReference type="GO" id="GO:0005829">
    <property type="term" value="C:cytosol"/>
    <property type="evidence" value="ECO:0007669"/>
    <property type="project" value="TreeGrafter"/>
</dbReference>
<dbReference type="InterPro" id="IPR001713">
    <property type="entry name" value="Prot_inh_stefin"/>
</dbReference>
<dbReference type="Pfam" id="PF00031">
    <property type="entry name" value="Cystatin"/>
    <property type="match status" value="1"/>
</dbReference>
<sequence length="118" mass="13018">MAINGLILSAIFQGGFSYQCLIMSGMVGGFGETQPATPEVQDICDEIKPTVEREAGENYAIFKAIKFKKQLVNGINYQIQVSTGGDNCIFLKVYKTFGGELSLSNYQTNKKLDDPFIF</sequence>
<dbReference type="FunFam" id="3.10.450.10:FF:000001">
    <property type="entry name" value="Cystatin-A"/>
    <property type="match status" value="1"/>
</dbReference>
<organism evidence="8 9">
    <name type="scientific">Pelobates cultripes</name>
    <name type="common">Western spadefoot toad</name>
    <dbReference type="NCBI Taxonomy" id="61616"/>
    <lineage>
        <taxon>Eukaryota</taxon>
        <taxon>Metazoa</taxon>
        <taxon>Chordata</taxon>
        <taxon>Craniata</taxon>
        <taxon>Vertebrata</taxon>
        <taxon>Euteleostomi</taxon>
        <taxon>Amphibia</taxon>
        <taxon>Batrachia</taxon>
        <taxon>Anura</taxon>
        <taxon>Pelobatoidea</taxon>
        <taxon>Pelobatidae</taxon>
        <taxon>Pelobates</taxon>
    </lineage>
</organism>
<accession>A0AAD1QYH3</accession>
<dbReference type="InterPro" id="IPR000010">
    <property type="entry name" value="Cystatin_dom"/>
</dbReference>
<dbReference type="InterPro" id="IPR046350">
    <property type="entry name" value="Cystatin_sf"/>
</dbReference>
<keyword evidence="9" id="KW-1185">Reference proteome</keyword>
<evidence type="ECO:0000256" key="4">
    <source>
        <dbReference type="ARBA" id="ARBA00022690"/>
    </source>
</evidence>
<dbReference type="GO" id="GO:0004869">
    <property type="term" value="F:cysteine-type endopeptidase inhibitor activity"/>
    <property type="evidence" value="ECO:0007669"/>
    <property type="project" value="UniProtKB-KW"/>
</dbReference>
<protein>
    <submittedName>
        <fullName evidence="8">Cystatin-A</fullName>
    </submittedName>
</protein>
<evidence type="ECO:0000256" key="3">
    <source>
        <dbReference type="ARBA" id="ARBA00022490"/>
    </source>
</evidence>
<dbReference type="PANTHER" id="PTHR11414:SF21">
    <property type="entry name" value="CYSTATIN 14A, TANDEM DUPLICATE 1-RELATED"/>
    <property type="match status" value="1"/>
</dbReference>
<dbReference type="SMART" id="SM00043">
    <property type="entry name" value="CY"/>
    <property type="match status" value="1"/>
</dbReference>
<proteinExistence type="inferred from homology"/>
<feature type="domain" description="Cystatin" evidence="7">
    <location>
        <begin position="25"/>
        <end position="118"/>
    </location>
</feature>
<evidence type="ECO:0000313" key="9">
    <source>
        <dbReference type="Proteomes" id="UP001295444"/>
    </source>
</evidence>
<evidence type="ECO:0000256" key="5">
    <source>
        <dbReference type="ARBA" id="ARBA00022704"/>
    </source>
</evidence>
<dbReference type="EMBL" id="OW240912">
    <property type="protein sequence ID" value="CAH2218802.1"/>
    <property type="molecule type" value="Genomic_DNA"/>
</dbReference>
<name>A0AAD1QYH3_PELCU</name>
<dbReference type="PRINTS" id="PR00295">
    <property type="entry name" value="STEFINA"/>
</dbReference>
<dbReference type="CDD" id="cd00042">
    <property type="entry name" value="CY"/>
    <property type="match status" value="1"/>
</dbReference>
<evidence type="ECO:0000313" key="8">
    <source>
        <dbReference type="EMBL" id="CAH2218802.1"/>
    </source>
</evidence>
<dbReference type="Proteomes" id="UP001295444">
    <property type="component" value="Chromosome 01"/>
</dbReference>
<comment type="subcellular location">
    <subcellularLocation>
        <location evidence="1">Cytoplasm</location>
    </subcellularLocation>
</comment>
<feature type="chain" id="PRO_5042026235" evidence="6">
    <location>
        <begin position="18"/>
        <end position="118"/>
    </location>
</feature>
<evidence type="ECO:0000259" key="7">
    <source>
        <dbReference type="SMART" id="SM00043"/>
    </source>
</evidence>
<evidence type="ECO:0000256" key="6">
    <source>
        <dbReference type="SAM" id="SignalP"/>
    </source>
</evidence>